<organism evidence="1 2">
    <name type="scientific">Frankliniella fusca</name>
    <dbReference type="NCBI Taxonomy" id="407009"/>
    <lineage>
        <taxon>Eukaryota</taxon>
        <taxon>Metazoa</taxon>
        <taxon>Ecdysozoa</taxon>
        <taxon>Arthropoda</taxon>
        <taxon>Hexapoda</taxon>
        <taxon>Insecta</taxon>
        <taxon>Pterygota</taxon>
        <taxon>Neoptera</taxon>
        <taxon>Paraneoptera</taxon>
        <taxon>Thysanoptera</taxon>
        <taxon>Terebrantia</taxon>
        <taxon>Thripoidea</taxon>
        <taxon>Thripidae</taxon>
        <taxon>Frankliniella</taxon>
    </lineage>
</organism>
<accession>A0AAE1LKS7</accession>
<comment type="caution">
    <text evidence="1">The sequence shown here is derived from an EMBL/GenBank/DDBJ whole genome shotgun (WGS) entry which is preliminary data.</text>
</comment>
<dbReference type="EMBL" id="JAHWGI010001046">
    <property type="protein sequence ID" value="KAK3921712.1"/>
    <property type="molecule type" value="Genomic_DNA"/>
</dbReference>
<proteinExistence type="predicted"/>
<reference evidence="1" key="1">
    <citation type="submission" date="2021-07" db="EMBL/GenBank/DDBJ databases">
        <authorList>
            <person name="Catto M.A."/>
            <person name="Jacobson A."/>
            <person name="Kennedy G."/>
            <person name="Labadie P."/>
            <person name="Hunt B.G."/>
            <person name="Srinivasan R."/>
        </authorList>
    </citation>
    <scope>NUCLEOTIDE SEQUENCE</scope>
    <source>
        <strain evidence="1">PL_HMW_Pooled</strain>
        <tissue evidence="1">Head</tissue>
    </source>
</reference>
<dbReference type="Proteomes" id="UP001219518">
    <property type="component" value="Unassembled WGS sequence"/>
</dbReference>
<reference evidence="1" key="2">
    <citation type="journal article" date="2023" name="BMC Genomics">
        <title>Pest status, molecular evolution, and epigenetic factors derived from the genome assembly of Frankliniella fusca, a thysanopteran phytovirus vector.</title>
        <authorList>
            <person name="Catto M.A."/>
            <person name="Labadie P.E."/>
            <person name="Jacobson A.L."/>
            <person name="Kennedy G.G."/>
            <person name="Srinivasan R."/>
            <person name="Hunt B.G."/>
        </authorList>
    </citation>
    <scope>NUCLEOTIDE SEQUENCE</scope>
    <source>
        <strain evidence="1">PL_HMW_Pooled</strain>
    </source>
</reference>
<keyword evidence="2" id="KW-1185">Reference proteome</keyword>
<name>A0AAE1LKS7_9NEOP</name>
<evidence type="ECO:0000313" key="1">
    <source>
        <dbReference type="EMBL" id="KAK3921712.1"/>
    </source>
</evidence>
<sequence length="82" mass="9417">MWFRVVQGCGLEPETIRADVRCSIHYTSESPCQLGSKHNTKNLLKSFWYQKSISRIFQLKDLLKLCAIVGLVAFPKAELNFL</sequence>
<evidence type="ECO:0000313" key="2">
    <source>
        <dbReference type="Proteomes" id="UP001219518"/>
    </source>
</evidence>
<protein>
    <submittedName>
        <fullName evidence="1">Glutamyl-tRNA(Gln) amidotransferase subunit B, mitochondrial</fullName>
    </submittedName>
</protein>
<gene>
    <name evidence="1" type="ORF">KUF71_010897</name>
</gene>
<dbReference type="AlphaFoldDB" id="A0AAE1LKS7"/>